<dbReference type="SUPFAM" id="SSF48150">
    <property type="entry name" value="DNA-glycosylase"/>
    <property type="match status" value="1"/>
</dbReference>
<proteinExistence type="predicted"/>
<evidence type="ECO:0000313" key="3">
    <source>
        <dbReference type="EMBL" id="SEB48828.1"/>
    </source>
</evidence>
<keyword evidence="1" id="KW-0227">DNA damage</keyword>
<name>A0A1H4JST4_9MICO</name>
<dbReference type="GO" id="GO:0032993">
    <property type="term" value="C:protein-DNA complex"/>
    <property type="evidence" value="ECO:0007669"/>
    <property type="project" value="TreeGrafter"/>
</dbReference>
<dbReference type="GO" id="GO:0043916">
    <property type="term" value="F:DNA-7-methylguanine glycosylase activity"/>
    <property type="evidence" value="ECO:0007669"/>
    <property type="project" value="TreeGrafter"/>
</dbReference>
<dbReference type="GO" id="GO:0005737">
    <property type="term" value="C:cytoplasm"/>
    <property type="evidence" value="ECO:0007669"/>
    <property type="project" value="TreeGrafter"/>
</dbReference>
<dbReference type="PANTHER" id="PTHR43003:SF6">
    <property type="entry name" value="DNA GLYCOSYLASE"/>
    <property type="match status" value="1"/>
</dbReference>
<evidence type="ECO:0000256" key="2">
    <source>
        <dbReference type="ARBA" id="ARBA00023204"/>
    </source>
</evidence>
<dbReference type="GO" id="GO:0006285">
    <property type="term" value="P:base-excision repair, AP site formation"/>
    <property type="evidence" value="ECO:0007669"/>
    <property type="project" value="TreeGrafter"/>
</dbReference>
<evidence type="ECO:0000256" key="1">
    <source>
        <dbReference type="ARBA" id="ARBA00022763"/>
    </source>
</evidence>
<dbReference type="Gene3D" id="1.10.340.30">
    <property type="entry name" value="Hypothetical protein, domain 2"/>
    <property type="match status" value="1"/>
</dbReference>
<reference evidence="3 4" key="1">
    <citation type="submission" date="2016-10" db="EMBL/GenBank/DDBJ databases">
        <authorList>
            <person name="de Groot N.N."/>
        </authorList>
    </citation>
    <scope>NUCLEOTIDE SEQUENCE [LARGE SCALE GENOMIC DNA]</scope>
    <source>
        <strain evidence="3 4">DSM 21799</strain>
    </source>
</reference>
<sequence length="334" mass="36266">MPPESRSAVLAELPVLATVTEALGDLRLPPQPAMHASTTYRPRHPLDVLQTLSPLARGGDGPCFRRTADGAWLTFRTPEGPATLLVRQTDGTIESHAWGPGAEWAIAGVPELLGADDDWSELDVSASSLLSEVLRRNPGVRLSRNRRVFEMLVPSIIEQKVTCVEAWRSWRLLVRRHGEPAPGPAPDGMWVAPPAEQWRRIPSWEWHAVGVGPQRAQCVVRASRVATAIDRTADEAPAAASARLQSLPGVGAWTAAEVTARSHGDPDAVSVGDFHLAATVGCALTGSAVDDDGMLELLEPWAGQRQRVLRLIALSGIRKPRRGPRITIQDHRRH</sequence>
<dbReference type="EMBL" id="FNRY01000001">
    <property type="protein sequence ID" value="SEB48828.1"/>
    <property type="molecule type" value="Genomic_DNA"/>
</dbReference>
<dbReference type="PANTHER" id="PTHR43003">
    <property type="entry name" value="DNA-3-METHYLADENINE GLYCOSYLASE"/>
    <property type="match status" value="1"/>
</dbReference>
<dbReference type="GO" id="GO:0008725">
    <property type="term" value="F:DNA-3-methyladenine glycosylase activity"/>
    <property type="evidence" value="ECO:0007669"/>
    <property type="project" value="TreeGrafter"/>
</dbReference>
<protein>
    <submittedName>
        <fullName evidence="3">3-methyladenine DNA glycosylase/8-oxoguanine DNA glycosylase</fullName>
    </submittedName>
</protein>
<keyword evidence="2" id="KW-0234">DNA repair</keyword>
<dbReference type="InterPro" id="IPR051912">
    <property type="entry name" value="Alkylbase_DNA_Glycosylase/TA"/>
</dbReference>
<dbReference type="GO" id="GO:0032131">
    <property type="term" value="F:alkylated DNA binding"/>
    <property type="evidence" value="ECO:0007669"/>
    <property type="project" value="TreeGrafter"/>
</dbReference>
<dbReference type="STRING" id="640635.SAMN04489806_0828"/>
<organism evidence="3 4">
    <name type="scientific">Paramicrobacterium humi</name>
    <dbReference type="NCBI Taxonomy" id="640635"/>
    <lineage>
        <taxon>Bacteria</taxon>
        <taxon>Bacillati</taxon>
        <taxon>Actinomycetota</taxon>
        <taxon>Actinomycetes</taxon>
        <taxon>Micrococcales</taxon>
        <taxon>Microbacteriaceae</taxon>
        <taxon>Paramicrobacterium</taxon>
    </lineage>
</organism>
<dbReference type="Proteomes" id="UP000199183">
    <property type="component" value="Unassembled WGS sequence"/>
</dbReference>
<dbReference type="GO" id="GO:0006307">
    <property type="term" value="P:DNA alkylation repair"/>
    <property type="evidence" value="ECO:0007669"/>
    <property type="project" value="TreeGrafter"/>
</dbReference>
<dbReference type="RefSeq" id="WP_245723530.1">
    <property type="nucleotide sequence ID" value="NZ_FNRY01000001.1"/>
</dbReference>
<gene>
    <name evidence="3" type="ORF">SAMN04489806_0828</name>
</gene>
<accession>A0A1H4JST4</accession>
<dbReference type="InterPro" id="IPR011257">
    <property type="entry name" value="DNA_glycosylase"/>
</dbReference>
<dbReference type="AlphaFoldDB" id="A0A1H4JST4"/>
<evidence type="ECO:0000313" key="4">
    <source>
        <dbReference type="Proteomes" id="UP000199183"/>
    </source>
</evidence>
<keyword evidence="4" id="KW-1185">Reference proteome</keyword>